<evidence type="ECO:0000313" key="1">
    <source>
        <dbReference type="EMBL" id="QCE06683.1"/>
    </source>
</evidence>
<name>A0A4D6MYV9_VIGUN</name>
<dbReference type="AlphaFoldDB" id="A0A4D6MYV9"/>
<gene>
    <name evidence="1" type="ORF">DEO72_LG9g1697</name>
</gene>
<reference evidence="1 2" key="1">
    <citation type="submission" date="2019-04" db="EMBL/GenBank/DDBJ databases">
        <title>An improved genome assembly and genetic linkage map for asparagus bean, Vigna unguiculata ssp. sesquipedialis.</title>
        <authorList>
            <person name="Xia Q."/>
            <person name="Zhang R."/>
            <person name="Dong Y."/>
        </authorList>
    </citation>
    <scope>NUCLEOTIDE SEQUENCE [LARGE SCALE GENOMIC DNA]</scope>
    <source>
        <tissue evidence="1">Leaf</tissue>
    </source>
</reference>
<sequence length="120" mass="13543">MEGSMFVCVYDDGEIASDAQTGVYFASAKTIMIRIHRSFGLSKLIRIIMDKANRDPRDEVPFIHFKFLTKVCGQHVTYTTTQIQDDDDCAFDMIQATPTVTSIELCTTYNSGTRPSEIFL</sequence>
<accession>A0A4D6MYV9</accession>
<dbReference type="Proteomes" id="UP000501690">
    <property type="component" value="Linkage Group LG9"/>
</dbReference>
<keyword evidence="2" id="KW-1185">Reference proteome</keyword>
<dbReference type="EMBL" id="CP039353">
    <property type="protein sequence ID" value="QCE06683.1"/>
    <property type="molecule type" value="Genomic_DNA"/>
</dbReference>
<evidence type="ECO:0000313" key="2">
    <source>
        <dbReference type="Proteomes" id="UP000501690"/>
    </source>
</evidence>
<organism evidence="1 2">
    <name type="scientific">Vigna unguiculata</name>
    <name type="common">Cowpea</name>
    <dbReference type="NCBI Taxonomy" id="3917"/>
    <lineage>
        <taxon>Eukaryota</taxon>
        <taxon>Viridiplantae</taxon>
        <taxon>Streptophyta</taxon>
        <taxon>Embryophyta</taxon>
        <taxon>Tracheophyta</taxon>
        <taxon>Spermatophyta</taxon>
        <taxon>Magnoliopsida</taxon>
        <taxon>eudicotyledons</taxon>
        <taxon>Gunneridae</taxon>
        <taxon>Pentapetalae</taxon>
        <taxon>rosids</taxon>
        <taxon>fabids</taxon>
        <taxon>Fabales</taxon>
        <taxon>Fabaceae</taxon>
        <taxon>Papilionoideae</taxon>
        <taxon>50 kb inversion clade</taxon>
        <taxon>NPAAA clade</taxon>
        <taxon>indigoferoid/millettioid clade</taxon>
        <taxon>Phaseoleae</taxon>
        <taxon>Vigna</taxon>
    </lineage>
</organism>
<protein>
    <submittedName>
        <fullName evidence="1">Uncharacterized protein</fullName>
    </submittedName>
</protein>
<proteinExistence type="predicted"/>